<reference evidence="6 7" key="1">
    <citation type="submission" date="2021-05" db="EMBL/GenBank/DDBJ databases">
        <authorList>
            <person name="Zahm M."/>
            <person name="Klopp C."/>
            <person name="Cabau C."/>
            <person name="Kuhl H."/>
            <person name="Suciu R."/>
            <person name="Ciorpac M."/>
            <person name="Holostenco D."/>
            <person name="Gessner J."/>
            <person name="Wuertz S."/>
            <person name="Hohne C."/>
            <person name="Stock M."/>
            <person name="Gislard M."/>
            <person name="Lluch J."/>
            <person name="Milhes M."/>
            <person name="Lampietro C."/>
            <person name="Lopez Roques C."/>
            <person name="Donnadieu C."/>
            <person name="Du K."/>
            <person name="Schartl M."/>
            <person name="Guiguen Y."/>
        </authorList>
    </citation>
    <scope>NUCLEOTIDE SEQUENCE [LARGE SCALE GENOMIC DNA]</scope>
    <source>
        <strain evidence="6">Hh-F2</strain>
        <tissue evidence="6">Blood</tissue>
    </source>
</reference>
<sequence length="289" mass="31429">METEYSKRVYQGVRVKHTVKDLLAEKRSRQTSVPGRYNSGANTSQPAFVQMSGSHMLSGYYGMRRSFLSESEFSHCHPSKQFAADVYSSSLGGKPLSCDPSSVSGYTPLIDSYYPESFGDYRSAAFSSGGSPIFPQSALPSLLPPFSGDSAHFLLRDSWEQTVPDSISQGEGLCPDAMPSIPPSNSLTNHESGSPSQYRSTARSSSIGGTQPYSLHSLDDIHYPPAYPGTSSYSTCPPYMTVPNDLASKLPHLASEDSDNPATSINDTPSWTKDDGSNAWSPYEVRRPY</sequence>
<evidence type="ECO:0000259" key="5">
    <source>
        <dbReference type="PROSITE" id="PS52003"/>
    </source>
</evidence>
<feature type="region of interest" description="Disordered" evidence="4">
    <location>
        <begin position="244"/>
        <end position="289"/>
    </location>
</feature>
<feature type="compositionally biased region" description="Polar residues" evidence="4">
    <location>
        <begin position="183"/>
        <end position="213"/>
    </location>
</feature>
<protein>
    <recommendedName>
        <fullName evidence="5">OCA domain-containing protein</fullName>
    </recommendedName>
</protein>
<keyword evidence="2" id="KW-0010">Activator</keyword>
<keyword evidence="1" id="KW-0805">Transcription regulation</keyword>
<dbReference type="InterPro" id="IPR047571">
    <property type="entry name" value="OCA"/>
</dbReference>
<proteinExistence type="predicted"/>
<feature type="domain" description="OCA" evidence="5">
    <location>
        <begin position="7"/>
        <end position="29"/>
    </location>
</feature>
<dbReference type="Proteomes" id="UP001369086">
    <property type="component" value="Unassembled WGS sequence"/>
</dbReference>
<dbReference type="InterPro" id="IPR037655">
    <property type="entry name" value="POU2AF2"/>
</dbReference>
<evidence type="ECO:0000256" key="3">
    <source>
        <dbReference type="ARBA" id="ARBA00023163"/>
    </source>
</evidence>
<evidence type="ECO:0000256" key="4">
    <source>
        <dbReference type="SAM" id="MobiDB-lite"/>
    </source>
</evidence>
<evidence type="ECO:0000313" key="7">
    <source>
        <dbReference type="Proteomes" id="UP001369086"/>
    </source>
</evidence>
<gene>
    <name evidence="6" type="ORF">HHUSO_G34208</name>
</gene>
<feature type="compositionally biased region" description="Polar residues" evidence="4">
    <location>
        <begin position="260"/>
        <end position="271"/>
    </location>
</feature>
<keyword evidence="3" id="KW-0804">Transcription</keyword>
<keyword evidence="7" id="KW-1185">Reference proteome</keyword>
<name>A0ABR0Y5H7_HUSHU</name>
<dbReference type="PROSITE" id="PS52003">
    <property type="entry name" value="OCA"/>
    <property type="match status" value="1"/>
</dbReference>
<feature type="region of interest" description="Disordered" evidence="4">
    <location>
        <begin position="165"/>
        <end position="213"/>
    </location>
</feature>
<evidence type="ECO:0000256" key="1">
    <source>
        <dbReference type="ARBA" id="ARBA00023015"/>
    </source>
</evidence>
<organism evidence="6 7">
    <name type="scientific">Huso huso</name>
    <name type="common">Beluga</name>
    <name type="synonym">Acipenser huso</name>
    <dbReference type="NCBI Taxonomy" id="61971"/>
    <lineage>
        <taxon>Eukaryota</taxon>
        <taxon>Metazoa</taxon>
        <taxon>Chordata</taxon>
        <taxon>Craniata</taxon>
        <taxon>Vertebrata</taxon>
        <taxon>Euteleostomi</taxon>
        <taxon>Actinopterygii</taxon>
        <taxon>Chondrostei</taxon>
        <taxon>Acipenseriformes</taxon>
        <taxon>Acipenseridae</taxon>
        <taxon>Huso</taxon>
    </lineage>
</organism>
<dbReference type="Pfam" id="PF17721">
    <property type="entry name" value="POU2AF2"/>
    <property type="match status" value="1"/>
</dbReference>
<dbReference type="EMBL" id="JAHFZB010000046">
    <property type="protein sequence ID" value="KAK6467895.1"/>
    <property type="molecule type" value="Genomic_DNA"/>
</dbReference>
<accession>A0ABR0Y5H7</accession>
<comment type="caution">
    <text evidence="6">The sequence shown here is derived from an EMBL/GenBank/DDBJ whole genome shotgun (WGS) entry which is preliminary data.</text>
</comment>
<dbReference type="PANTHER" id="PTHR28376">
    <property type="entry name" value="RGD1562914"/>
    <property type="match status" value="1"/>
</dbReference>
<evidence type="ECO:0000256" key="2">
    <source>
        <dbReference type="ARBA" id="ARBA00023159"/>
    </source>
</evidence>
<dbReference type="PANTHER" id="PTHR28376:SF1">
    <property type="entry name" value="POU DOMAIN CLASS 2-ASSOCIATING FACTOR 2"/>
    <property type="match status" value="1"/>
</dbReference>
<evidence type="ECO:0000313" key="6">
    <source>
        <dbReference type="EMBL" id="KAK6467895.1"/>
    </source>
</evidence>